<evidence type="ECO:0000256" key="3">
    <source>
        <dbReference type="ARBA" id="ARBA00022475"/>
    </source>
</evidence>
<sequence>MLSLTSILDRKLLRDLWRIKGQAAAIIFVIAAGISLFVMSHGMMISLDETMRAYYERYRFADMYAPAKRAPDYLLSELRALHGVNDVEGRINGGGLVTLPGVSAPISARVLSYDPESAAPINGVHLSSGRMISPTHSNEILLLKSFADAHGLEPGDTLPITMNGVQHEFVIAGLALSPEFIYALPPGDFVVDASRFAALWANEDVMEAAYDLDGAFNEAVLTFSPGANEQALIDALDRILAPYGATGAYSRADQLSNKFLVEELAQLKTMGRVMPPIFLAVSIFLLNIVITRLVQTEREQIGLIKAFGYSNIDIAIHYLKFVLAIALGGALVGWGGGIWLGRMIGAIYQIYFHFPFLVFIADFSTLGIALTISALAAAAGAFFAVRSAIILTPAVAMRPPAPPKYASGNGFQKAVSRFLDQPSRMILRRLARNPSRALLTAFGIGAAMGLSVMMRFNMNATDYMLDVSFNVIDRSDVLVTFVEPMSDKTILELASVEGVSLVEPFRSTPVMFKNERIDFLGAITGLPDNPVLNRAVDSNLNDVDISGDGIVLSEQLAKILNVSVGDTLTVEVREGRRPTLGIPVIGLVEALIGTPAYMDMAALNRRLKEPNRVSGAYLKIDPRMRVHVYDHIKAIPMVAGVSLRREAYENFAKMIDEGPGVFRYIMSVFSIVIAAGVVYNGARIAYIERQRDLASLRVLGFTKIETGYVLLGELAALAIIALPIGSALGYLIWSYMATAMSTELYQIPVIYREDGLGYAAIIILLATAVAGAFVQSDVSKLDMANALKTRD</sequence>
<protein>
    <submittedName>
        <fullName evidence="9">ABC transporter permease</fullName>
    </submittedName>
</protein>
<comment type="subcellular location">
    <subcellularLocation>
        <location evidence="1">Cell membrane</location>
        <topology evidence="1">Multi-pass membrane protein</topology>
    </subcellularLocation>
</comment>
<dbReference type="InterPro" id="IPR003838">
    <property type="entry name" value="ABC3_permease_C"/>
</dbReference>
<comment type="similarity">
    <text evidence="2">Belongs to the ABC-4 integral membrane protein family. LolC/E subfamily.</text>
</comment>
<feature type="transmembrane region" description="Helical" evidence="7">
    <location>
        <begin position="664"/>
        <end position="686"/>
    </location>
</feature>
<keyword evidence="6 7" id="KW-0472">Membrane</keyword>
<comment type="caution">
    <text evidence="9">The sequence shown here is derived from an EMBL/GenBank/DDBJ whole genome shotgun (WGS) entry which is preliminary data.</text>
</comment>
<evidence type="ECO:0000313" key="10">
    <source>
        <dbReference type="Proteomes" id="UP001596116"/>
    </source>
</evidence>
<evidence type="ECO:0000256" key="6">
    <source>
        <dbReference type="ARBA" id="ARBA00023136"/>
    </source>
</evidence>
<dbReference type="EMBL" id="JBHPON010000003">
    <property type="protein sequence ID" value="MFC6037777.1"/>
    <property type="molecule type" value="Genomic_DNA"/>
</dbReference>
<reference evidence="9 10" key="1">
    <citation type="submission" date="2024-09" db="EMBL/GenBank/DDBJ databases">
        <authorList>
            <person name="Zhang Z.-H."/>
        </authorList>
    </citation>
    <scope>NUCLEOTIDE SEQUENCE [LARGE SCALE GENOMIC DNA]</scope>
    <source>
        <strain evidence="9 10">HHTR114</strain>
    </source>
</reference>
<feature type="domain" description="ABC3 transporter permease C-terminal" evidence="8">
    <location>
        <begin position="665"/>
        <end position="774"/>
    </location>
</feature>
<name>A0ABW1L4N7_9PROT</name>
<evidence type="ECO:0000256" key="4">
    <source>
        <dbReference type="ARBA" id="ARBA00022692"/>
    </source>
</evidence>
<dbReference type="Pfam" id="PF02687">
    <property type="entry name" value="FtsX"/>
    <property type="match status" value="2"/>
</dbReference>
<feature type="transmembrane region" description="Helical" evidence="7">
    <location>
        <begin position="277"/>
        <end position="295"/>
    </location>
</feature>
<feature type="transmembrane region" description="Helical" evidence="7">
    <location>
        <begin position="756"/>
        <end position="774"/>
    </location>
</feature>
<evidence type="ECO:0000256" key="1">
    <source>
        <dbReference type="ARBA" id="ARBA00004651"/>
    </source>
</evidence>
<feature type="transmembrane region" description="Helical" evidence="7">
    <location>
        <begin position="23"/>
        <end position="47"/>
    </location>
</feature>
<accession>A0ABW1L4N7</accession>
<feature type="transmembrane region" description="Helical" evidence="7">
    <location>
        <begin position="707"/>
        <end position="736"/>
    </location>
</feature>
<keyword evidence="4 7" id="KW-0812">Transmembrane</keyword>
<evidence type="ECO:0000259" key="8">
    <source>
        <dbReference type="Pfam" id="PF02687"/>
    </source>
</evidence>
<keyword evidence="10" id="KW-1185">Reference proteome</keyword>
<feature type="transmembrane region" description="Helical" evidence="7">
    <location>
        <begin position="437"/>
        <end position="456"/>
    </location>
</feature>
<keyword evidence="3" id="KW-1003">Cell membrane</keyword>
<evidence type="ECO:0000256" key="2">
    <source>
        <dbReference type="ARBA" id="ARBA00005236"/>
    </source>
</evidence>
<dbReference type="PANTHER" id="PTHR30489:SF0">
    <property type="entry name" value="LIPOPROTEIN-RELEASING SYSTEM TRANSMEMBRANE PROTEIN LOLE"/>
    <property type="match status" value="1"/>
</dbReference>
<evidence type="ECO:0000256" key="7">
    <source>
        <dbReference type="SAM" id="Phobius"/>
    </source>
</evidence>
<dbReference type="InterPro" id="IPR051447">
    <property type="entry name" value="Lipoprotein-release_system"/>
</dbReference>
<evidence type="ECO:0000313" key="9">
    <source>
        <dbReference type="EMBL" id="MFC6037777.1"/>
    </source>
</evidence>
<proteinExistence type="inferred from homology"/>
<gene>
    <name evidence="9" type="ORF">ACFMB1_19655</name>
</gene>
<evidence type="ECO:0000256" key="5">
    <source>
        <dbReference type="ARBA" id="ARBA00022989"/>
    </source>
</evidence>
<feature type="transmembrane region" description="Helical" evidence="7">
    <location>
        <begin position="315"/>
        <end position="340"/>
    </location>
</feature>
<dbReference type="RefSeq" id="WP_379880827.1">
    <property type="nucleotide sequence ID" value="NZ_JBHPON010000003.1"/>
</dbReference>
<keyword evidence="5 7" id="KW-1133">Transmembrane helix</keyword>
<organism evidence="9 10">
    <name type="scientific">Hyphococcus aureus</name>
    <dbReference type="NCBI Taxonomy" id="2666033"/>
    <lineage>
        <taxon>Bacteria</taxon>
        <taxon>Pseudomonadati</taxon>
        <taxon>Pseudomonadota</taxon>
        <taxon>Alphaproteobacteria</taxon>
        <taxon>Parvularculales</taxon>
        <taxon>Parvularculaceae</taxon>
        <taxon>Hyphococcus</taxon>
    </lineage>
</organism>
<dbReference type="Proteomes" id="UP001596116">
    <property type="component" value="Unassembled WGS sequence"/>
</dbReference>
<feature type="domain" description="ABC3 transporter permease C-terminal" evidence="8">
    <location>
        <begin position="277"/>
        <end position="386"/>
    </location>
</feature>
<dbReference type="PANTHER" id="PTHR30489">
    <property type="entry name" value="LIPOPROTEIN-RELEASING SYSTEM TRANSMEMBRANE PROTEIN LOLE"/>
    <property type="match status" value="1"/>
</dbReference>